<dbReference type="EMBL" id="CP036495">
    <property type="protein sequence ID" value="UZA69282.1"/>
    <property type="molecule type" value="Genomic_DNA"/>
</dbReference>
<proteinExistence type="predicted"/>
<keyword evidence="1" id="KW-1133">Transmembrane helix</keyword>
<evidence type="ECO:0000313" key="2">
    <source>
        <dbReference type="EMBL" id="UZA69282.1"/>
    </source>
</evidence>
<feature type="transmembrane region" description="Helical" evidence="1">
    <location>
        <begin position="33"/>
        <end position="55"/>
    </location>
</feature>
<name>A0AA46ZWB3_PSEVI</name>
<dbReference type="RefSeq" id="WP_122499074.1">
    <property type="nucleotide sequence ID" value="NZ_CP036495.1"/>
</dbReference>
<dbReference type="AlphaFoldDB" id="A0AA46ZWB3"/>
<keyword evidence="1" id="KW-0472">Membrane</keyword>
<keyword evidence="1" id="KW-0812">Transmembrane</keyword>
<dbReference type="Proteomes" id="UP001163644">
    <property type="component" value="Chromosome"/>
</dbReference>
<reference evidence="2" key="1">
    <citation type="submission" date="2019-02" db="EMBL/GenBank/DDBJ databases">
        <authorList>
            <person name="Lutz S."/>
            <person name="Schori C."/>
            <person name="Ahrens C.H."/>
            <person name="Gueguen E."/>
        </authorList>
    </citation>
    <scope>NUCLEOTIDE SEQUENCE</scope>
    <source>
        <strain evidence="2">Psy35</strain>
    </source>
</reference>
<evidence type="ECO:0000256" key="1">
    <source>
        <dbReference type="SAM" id="Phobius"/>
    </source>
</evidence>
<evidence type="ECO:0000313" key="3">
    <source>
        <dbReference type="Proteomes" id="UP001163644"/>
    </source>
</evidence>
<sequence length="66" mass="7344">MPSHLLHPEKIFRITKCSHAEARPNPALLLQRAVQTALLIAFAFVVFILIIGVSLDIHSGERQRSA</sequence>
<organism evidence="2 3">
    <name type="scientific">Pseudomonas viridiflava</name>
    <name type="common">Phytomonas viridiflava</name>
    <dbReference type="NCBI Taxonomy" id="33069"/>
    <lineage>
        <taxon>Bacteria</taxon>
        <taxon>Pseudomonadati</taxon>
        <taxon>Pseudomonadota</taxon>
        <taxon>Gammaproteobacteria</taxon>
        <taxon>Pseudomonadales</taxon>
        <taxon>Pseudomonadaceae</taxon>
        <taxon>Pseudomonas</taxon>
    </lineage>
</organism>
<accession>A0AA46ZWB3</accession>
<protein>
    <submittedName>
        <fullName evidence="2">Uncharacterized protein</fullName>
    </submittedName>
</protein>
<gene>
    <name evidence="2" type="ORF">EZZ81_14010</name>
</gene>